<dbReference type="EMBL" id="JANBPY010000490">
    <property type="protein sequence ID" value="KAJ1966606.1"/>
    <property type="molecule type" value="Genomic_DNA"/>
</dbReference>
<dbReference type="InterPro" id="IPR011990">
    <property type="entry name" value="TPR-like_helical_dom_sf"/>
</dbReference>
<comment type="caution">
    <text evidence="3">The sequence shown here is derived from an EMBL/GenBank/DDBJ whole genome shotgun (WGS) entry which is preliminary data.</text>
</comment>
<dbReference type="NCBIfam" id="TIGR00756">
    <property type="entry name" value="PPR"/>
    <property type="match status" value="1"/>
</dbReference>
<evidence type="ECO:0008006" key="5">
    <source>
        <dbReference type="Google" id="ProtNLM"/>
    </source>
</evidence>
<proteinExistence type="predicted"/>
<evidence type="ECO:0000256" key="1">
    <source>
        <dbReference type="ARBA" id="ARBA00022737"/>
    </source>
</evidence>
<dbReference type="OrthoDB" id="185373at2759"/>
<dbReference type="PROSITE" id="PS51375">
    <property type="entry name" value="PPR"/>
    <property type="match status" value="1"/>
</dbReference>
<dbReference type="AlphaFoldDB" id="A0A9W8AVU0"/>
<feature type="repeat" description="PPR" evidence="2">
    <location>
        <begin position="679"/>
        <end position="713"/>
    </location>
</feature>
<evidence type="ECO:0000313" key="3">
    <source>
        <dbReference type="EMBL" id="KAJ1966606.1"/>
    </source>
</evidence>
<organism evidence="3 4">
    <name type="scientific">Dispira parvispora</name>
    <dbReference type="NCBI Taxonomy" id="1520584"/>
    <lineage>
        <taxon>Eukaryota</taxon>
        <taxon>Fungi</taxon>
        <taxon>Fungi incertae sedis</taxon>
        <taxon>Zoopagomycota</taxon>
        <taxon>Kickxellomycotina</taxon>
        <taxon>Dimargaritomycetes</taxon>
        <taxon>Dimargaritales</taxon>
        <taxon>Dimargaritaceae</taxon>
        <taxon>Dispira</taxon>
    </lineage>
</organism>
<accession>A0A9W8AVU0</accession>
<dbReference type="PANTHER" id="PTHR47939:SF13">
    <property type="entry name" value="OS03G0201400 PROTEIN"/>
    <property type="match status" value="1"/>
</dbReference>
<dbReference type="PANTHER" id="PTHR47939">
    <property type="entry name" value="MEMBRANE-ASSOCIATED SALT-INDUCIBLE PROTEIN-LIKE"/>
    <property type="match status" value="1"/>
</dbReference>
<feature type="non-terminal residue" evidence="3">
    <location>
        <position position="1029"/>
    </location>
</feature>
<dbReference type="InterPro" id="IPR002885">
    <property type="entry name" value="PPR_rpt"/>
</dbReference>
<sequence>MRPTVSRAVRAALLSTSVVRLRHGLDFTLLCVLNKQFHGLQDQTLSLLPFVTPLRIRTSQSPLHHAWKGPSSPAEQRPGICTAVSQVRWYGHIIQPSNTSYFPTEWPTVEQLNDYRHQIQAQWNDALNQDCPLLVWQVHQTWCDRKLMWLMDNAMYRRILAWYVSRYLPVLCNQDPQVRFNPSQLVPYTSATHPHRTALDQLCNIIQHRMELTSLLTTSSIPLPPHVEPLVTQPFMMSIDYLKSLTILGMPGQGQHILHAIECMLKQSYLPSQKITGRLLAVLVYDAAWSMHYHLLSKLRLAGFRHTSASLGLAFQLLVSRGEIEPLRTLTQFLAEADEYVPVTVLERVPTELPPTVPTEIIAFVANYALPLAPRMAQRPLGHWIELLRQHGLRELSRRWYECIRQAGITLHHRTLDIFHRTWDDTPQFRETLDRDEKCNLLQTRSPAQVASQVLRYCAEAKYDRAEPAFQSFCTVIERANAIACYSLFQGLIRIGRLTWALDLYWRMVPPAPPALSTHHVALLNALIKHRRCVMASNIYHHIRRHQLTLSPTATVTLLHALAIDKQVEYVRDLYSTIQKDLPELGTGQQIRAITALTTVGLLPEAFGLLEQCTALRRGILLDSHQDKPSSSPVAIDNSGSSLTQSLLHVLLNACAKYGDTTRFFRLYEVLTRRNIQYDAVTYTVLMRAFIGFGQPRRALHLLSEMSMRKVFPNAVTYLTLVSELSQHGYHGMVEQLFRSLRDEQRDQSVHTTAVLADRSLLNKFLFEFGRRQAWDLVADVKRWMAELGVAPDGTTVATRMAYHDIHGHYKRVYQIFQEANRDQLTLPDWGYITVIRALEHLGRSQETVDLLGNIRARNGFYVKDHHLVSLIQCLSRFANLQALDILWEIFHALYLMKRDNIIMVFTAFIQAYDHLRAAHRVQHLWDVMVTHPIRPNQTTLSVLIDACRFHPTLRPAYILKWANSQDVSLNTNNFTSLIEYYCIMGQPDLAYQVLTQDIPQCGVSLDQKLLRNYRALLSPDEYPAHVVE</sequence>
<name>A0A9W8AVU0_9FUNG</name>
<keyword evidence="4" id="KW-1185">Reference proteome</keyword>
<keyword evidence="1" id="KW-0677">Repeat</keyword>
<dbReference type="Gene3D" id="1.25.40.10">
    <property type="entry name" value="Tetratricopeptide repeat domain"/>
    <property type="match status" value="3"/>
</dbReference>
<evidence type="ECO:0000313" key="4">
    <source>
        <dbReference type="Proteomes" id="UP001150925"/>
    </source>
</evidence>
<dbReference type="InterPro" id="IPR050667">
    <property type="entry name" value="PPR-containing_protein"/>
</dbReference>
<dbReference type="Pfam" id="PF13041">
    <property type="entry name" value="PPR_2"/>
    <property type="match status" value="1"/>
</dbReference>
<reference evidence="3" key="1">
    <citation type="submission" date="2022-07" db="EMBL/GenBank/DDBJ databases">
        <title>Phylogenomic reconstructions and comparative analyses of Kickxellomycotina fungi.</title>
        <authorList>
            <person name="Reynolds N.K."/>
            <person name="Stajich J.E."/>
            <person name="Barry K."/>
            <person name="Grigoriev I.V."/>
            <person name="Crous P."/>
            <person name="Smith M.E."/>
        </authorList>
    </citation>
    <scope>NUCLEOTIDE SEQUENCE</scope>
    <source>
        <strain evidence="3">RSA 1196</strain>
    </source>
</reference>
<evidence type="ECO:0000256" key="2">
    <source>
        <dbReference type="PROSITE-ProRule" id="PRU00708"/>
    </source>
</evidence>
<gene>
    <name evidence="3" type="ORF">IWQ62_002360</name>
</gene>
<protein>
    <recommendedName>
        <fullName evidence="5">Pentatricopeptide repeat-containing protein</fullName>
    </recommendedName>
</protein>
<dbReference type="Proteomes" id="UP001150925">
    <property type="component" value="Unassembled WGS sequence"/>
</dbReference>